<name>A0ACB5UEZ7_9FIRM</name>
<sequence>MIENRFCYKVLKEAGLAYDSVTGEKECAYIEIKLTTKYRKLIGDKYDELHDKAKKGIANKLNIDVSMLIPISEQEYDENAEG</sequence>
<evidence type="ECO:0000313" key="2">
    <source>
        <dbReference type="Proteomes" id="UP001374599"/>
    </source>
</evidence>
<dbReference type="EMBL" id="BTPU01000005">
    <property type="protein sequence ID" value="GMQ61175.1"/>
    <property type="molecule type" value="Genomic_DNA"/>
</dbReference>
<gene>
    <name evidence="1" type="ORF">AN2V17_04030</name>
</gene>
<accession>A0ACB5UEZ7</accession>
<comment type="caution">
    <text evidence="1">The sequence shown here is derived from an EMBL/GenBank/DDBJ whole genome shotgun (WGS) entry which is preliminary data.</text>
</comment>
<evidence type="ECO:0000313" key="1">
    <source>
        <dbReference type="EMBL" id="GMQ61175.1"/>
    </source>
</evidence>
<organism evidence="1 2">
    <name type="scientific">Vallitalea maricola</name>
    <dbReference type="NCBI Taxonomy" id="3074433"/>
    <lineage>
        <taxon>Bacteria</taxon>
        <taxon>Bacillati</taxon>
        <taxon>Bacillota</taxon>
        <taxon>Clostridia</taxon>
        <taxon>Lachnospirales</taxon>
        <taxon>Vallitaleaceae</taxon>
        <taxon>Vallitalea</taxon>
    </lineage>
</organism>
<keyword evidence="2" id="KW-1185">Reference proteome</keyword>
<protein>
    <submittedName>
        <fullName evidence="1">Uncharacterized protein</fullName>
    </submittedName>
</protein>
<dbReference type="Proteomes" id="UP001374599">
    <property type="component" value="Unassembled WGS sequence"/>
</dbReference>
<proteinExistence type="predicted"/>
<reference evidence="1" key="1">
    <citation type="submission" date="2023-09" db="EMBL/GenBank/DDBJ databases">
        <title>Vallitalea sediminicola and Vallitalea maricola sp. nov., anaerobic bacteria isolated from marine sediment.</title>
        <authorList>
            <person name="Hirano S."/>
            <person name="Maeda A."/>
            <person name="Terahara T."/>
            <person name="Mori K."/>
            <person name="Hamada M."/>
            <person name="Matsumoto R."/>
            <person name="Kobayashi T."/>
        </authorList>
    </citation>
    <scope>NUCLEOTIDE SEQUENCE</scope>
    <source>
        <strain evidence="1">AN17-2</strain>
    </source>
</reference>